<proteinExistence type="predicted"/>
<dbReference type="InterPro" id="IPR050505">
    <property type="entry name" value="WDR55/POC1"/>
</dbReference>
<comment type="caution">
    <text evidence="5">The sequence shown here is derived from an EMBL/GenBank/DDBJ whole genome shotgun (WGS) entry which is preliminary data.</text>
</comment>
<dbReference type="RefSeq" id="WP_026457832.1">
    <property type="nucleotide sequence ID" value="NZ_JMGO02000002.1"/>
</dbReference>
<dbReference type="InterPro" id="IPR011047">
    <property type="entry name" value="Quinoprotein_ADH-like_sf"/>
</dbReference>
<evidence type="ECO:0000313" key="5">
    <source>
        <dbReference type="EMBL" id="KXU81942.1"/>
    </source>
</evidence>
<feature type="repeat" description="WD" evidence="3">
    <location>
        <begin position="155"/>
        <end position="196"/>
    </location>
</feature>
<dbReference type="SMART" id="SM00320">
    <property type="entry name" value="WD40"/>
    <property type="match status" value="6"/>
</dbReference>
<dbReference type="PANTHER" id="PTHR44019:SF8">
    <property type="entry name" value="POC1 CENTRIOLAR PROTEIN HOMOLOG"/>
    <property type="match status" value="1"/>
</dbReference>
<dbReference type="PROSITE" id="PS51257">
    <property type="entry name" value="PROKAR_LIPOPROTEIN"/>
    <property type="match status" value="1"/>
</dbReference>
<evidence type="ECO:0000256" key="3">
    <source>
        <dbReference type="PROSITE-ProRule" id="PRU00221"/>
    </source>
</evidence>
<dbReference type="PROSITE" id="PS50294">
    <property type="entry name" value="WD_REPEATS_REGION"/>
    <property type="match status" value="1"/>
</dbReference>
<accession>A0A175VPL4</accession>
<dbReference type="InterPro" id="IPR001680">
    <property type="entry name" value="WD40_rpt"/>
</dbReference>
<feature type="signal peptide" evidence="4">
    <location>
        <begin position="1"/>
        <end position="22"/>
    </location>
</feature>
<evidence type="ECO:0000256" key="1">
    <source>
        <dbReference type="ARBA" id="ARBA00022574"/>
    </source>
</evidence>
<keyword evidence="2" id="KW-0677">Repeat</keyword>
<dbReference type="InterPro" id="IPR015943">
    <property type="entry name" value="WD40/YVTN_repeat-like_dom_sf"/>
</dbReference>
<dbReference type="PANTHER" id="PTHR44019">
    <property type="entry name" value="WD REPEAT-CONTAINING PROTEIN 55"/>
    <property type="match status" value="1"/>
</dbReference>
<dbReference type="OrthoDB" id="6192037at2"/>
<dbReference type="EMBL" id="JMGO02000002">
    <property type="protein sequence ID" value="KXU81942.1"/>
    <property type="molecule type" value="Genomic_DNA"/>
</dbReference>
<evidence type="ECO:0000313" key="6">
    <source>
        <dbReference type="Proteomes" id="UP000078435"/>
    </source>
</evidence>
<sequence>MLKSAIYLVSLCLMLTGCEQSARPDQQITLASTGLLTADLSSDGKQAIVSSLGQGIVVWDLEQNRQRWRWTQSDAPDNLVFITRFAEGNEHAVTATSNTFAIWALQNGHSQGYYSLPESRLRDIALSADGRQVLIGREDGKAEVVDTQSGRRLQFLGHTEQINTVDLSANGRYALTGGNDYSAYLWDTQSGQIVWRFNHGGRVVMARLEPSGRYAFTADSRQASIWDLKTGKEVSRLQFDHRFEVYSSARFANDGKWLITGAPSRQLSLWRVSDGTLLQSWRVAPYPKAKPPSAVVYGVALRDNSHLVSASSSGLAEIWTIK</sequence>
<dbReference type="Proteomes" id="UP000078435">
    <property type="component" value="Unassembled WGS sequence"/>
</dbReference>
<dbReference type="Gene3D" id="2.130.10.10">
    <property type="entry name" value="YVTN repeat-like/Quinoprotein amine dehydrogenase"/>
    <property type="match status" value="2"/>
</dbReference>
<evidence type="ECO:0000256" key="4">
    <source>
        <dbReference type="SAM" id="SignalP"/>
    </source>
</evidence>
<dbReference type="AlphaFoldDB" id="A0A175VPL4"/>
<name>A0A175VPL4_AEREN</name>
<evidence type="ECO:0000256" key="2">
    <source>
        <dbReference type="ARBA" id="ARBA00022737"/>
    </source>
</evidence>
<dbReference type="STRING" id="29489.VL01_07635"/>
<reference evidence="5 6" key="1">
    <citation type="submission" date="2016-02" db="EMBL/GenBank/DDBJ databases">
        <title>Draft genome sequence of Aeromonas trota strain 1999lcr isolated from cerebrospinal fluid (CSF).</title>
        <authorList>
            <person name="Dallagassa C.B."/>
            <person name="Prediger K.C."/>
            <person name="Weiss V.A."/>
            <person name="Assis F.E."/>
            <person name="Baura V."/>
            <person name="Cruz L.M."/>
            <person name="Souza E.M."/>
            <person name="Pedrosa F.O."/>
            <person name="Fadel-Picheth C.M."/>
        </authorList>
    </citation>
    <scope>NUCLEOTIDE SEQUENCE [LARGE SCALE GENOMIC DNA]</scope>
    <source>
        <strain evidence="5 6">1999lcr</strain>
    </source>
</reference>
<keyword evidence="1 3" id="KW-0853">WD repeat</keyword>
<dbReference type="PROSITE" id="PS50082">
    <property type="entry name" value="WD_REPEATS_2"/>
    <property type="match status" value="1"/>
</dbReference>
<dbReference type="InterPro" id="IPR019775">
    <property type="entry name" value="WD40_repeat_CS"/>
</dbReference>
<dbReference type="Pfam" id="PF00400">
    <property type="entry name" value="WD40"/>
    <property type="match status" value="2"/>
</dbReference>
<keyword evidence="4" id="KW-0732">Signal</keyword>
<organism evidence="5 6">
    <name type="scientific">Aeromonas enteropelogenes</name>
    <name type="common">Aeromonas trota</name>
    <dbReference type="NCBI Taxonomy" id="29489"/>
    <lineage>
        <taxon>Bacteria</taxon>
        <taxon>Pseudomonadati</taxon>
        <taxon>Pseudomonadota</taxon>
        <taxon>Gammaproteobacteria</taxon>
        <taxon>Aeromonadales</taxon>
        <taxon>Aeromonadaceae</taxon>
        <taxon>Aeromonas</taxon>
    </lineage>
</organism>
<gene>
    <name evidence="5" type="ORF">LCR_09695</name>
</gene>
<protein>
    <submittedName>
        <fullName evidence="5">Uncharacterized protein</fullName>
    </submittedName>
</protein>
<dbReference type="PROSITE" id="PS00678">
    <property type="entry name" value="WD_REPEATS_1"/>
    <property type="match status" value="1"/>
</dbReference>
<feature type="chain" id="PRO_5008043193" evidence="4">
    <location>
        <begin position="23"/>
        <end position="322"/>
    </location>
</feature>
<dbReference type="SUPFAM" id="SSF50998">
    <property type="entry name" value="Quinoprotein alcohol dehydrogenase-like"/>
    <property type="match status" value="1"/>
</dbReference>